<organism evidence="13 14">
    <name type="scientific">Spongiibacter nanhainus</name>
    <dbReference type="NCBI Taxonomy" id="2794344"/>
    <lineage>
        <taxon>Bacteria</taxon>
        <taxon>Pseudomonadati</taxon>
        <taxon>Pseudomonadota</taxon>
        <taxon>Gammaproteobacteria</taxon>
        <taxon>Cellvibrionales</taxon>
        <taxon>Spongiibacteraceae</taxon>
        <taxon>Spongiibacter</taxon>
    </lineage>
</organism>
<keyword evidence="6 11" id="KW-0547">Nucleotide-binding</keyword>
<dbReference type="GO" id="GO:0004674">
    <property type="term" value="F:protein serine/threonine kinase activity"/>
    <property type="evidence" value="ECO:0007669"/>
    <property type="project" value="UniProtKB-UniRule"/>
</dbReference>
<keyword evidence="1 11" id="KW-0963">Cytoplasm</keyword>
<feature type="site" description="ATP" evidence="11">
    <location>
        <position position="38"/>
    </location>
</feature>
<protein>
    <recommendedName>
        <fullName evidence="11">Stress response kinase A</fullName>
        <ecNumber evidence="11">2.7.11.1</ecNumber>
    </recommendedName>
    <alternativeName>
        <fullName evidence="11">Serine/threonine-protein kinase SrkA</fullName>
    </alternativeName>
</protein>
<dbReference type="EMBL" id="CP066167">
    <property type="protein sequence ID" value="QQD18991.1"/>
    <property type="molecule type" value="Genomic_DNA"/>
</dbReference>
<dbReference type="PANTHER" id="PTHR39573">
    <property type="entry name" value="STRESS RESPONSE KINASE A"/>
    <property type="match status" value="1"/>
</dbReference>
<feature type="active site" description="Proton acceptor" evidence="11">
    <location>
        <position position="204"/>
    </location>
</feature>
<accession>A0A7T4R204</accession>
<evidence type="ECO:0000313" key="13">
    <source>
        <dbReference type="EMBL" id="QQD18991.1"/>
    </source>
</evidence>
<comment type="subunit">
    <text evidence="11">Monomer.</text>
</comment>
<evidence type="ECO:0000256" key="6">
    <source>
        <dbReference type="ARBA" id="ARBA00022741"/>
    </source>
</evidence>
<reference evidence="13 14" key="1">
    <citation type="submission" date="2020-12" db="EMBL/GenBank/DDBJ databases">
        <authorList>
            <person name="Shan Y."/>
        </authorList>
    </citation>
    <scope>NUCLEOTIDE SEQUENCE [LARGE SCALE GENOMIC DNA]</scope>
    <source>
        <strain evidence="14">csc3.9</strain>
    </source>
</reference>
<dbReference type="GO" id="GO:0005737">
    <property type="term" value="C:cytoplasm"/>
    <property type="evidence" value="ECO:0007669"/>
    <property type="project" value="UniProtKB-SubCell"/>
</dbReference>
<evidence type="ECO:0000256" key="4">
    <source>
        <dbReference type="ARBA" id="ARBA00022679"/>
    </source>
</evidence>
<evidence type="ECO:0000256" key="5">
    <source>
        <dbReference type="ARBA" id="ARBA00022723"/>
    </source>
</evidence>
<dbReference type="RefSeq" id="WP_198570476.1">
    <property type="nucleotide sequence ID" value="NZ_CP066167.1"/>
</dbReference>
<dbReference type="AlphaFoldDB" id="A0A7T4R204"/>
<dbReference type="Gene3D" id="1.20.1270.170">
    <property type="match status" value="1"/>
</dbReference>
<dbReference type="Gene3D" id="1.10.510.10">
    <property type="entry name" value="Transferase(Phosphotransferase) domain 1"/>
    <property type="match status" value="1"/>
</dbReference>
<dbReference type="EC" id="2.7.11.1" evidence="11"/>
<evidence type="ECO:0000256" key="9">
    <source>
        <dbReference type="ARBA" id="ARBA00022842"/>
    </source>
</evidence>
<sequence length="330" mass="38237">MGDQDRHQAFATLNPDRVVDAVESQGFVGDLRVFALNSYENRVYQFGLEDAEPIVVKFYRPDRWSDAQIEEEHQFTWELAEADIPVIPPWRNAQGQTLFHYEDQRFSVFPRRGGHAPALDDLDNLFQLGRLFGRLHLVGATRPYHNRPTLDVDSFGETSRERILDGFIPDSLREAYQGLSRQLLDETRSRIDAVQPTYIRCHGDGHVGNILWRGEETWLVDLDDSRMAPAIQDLWMFLSGSRDNQQRALLELVEGYNEFYDFSPKELALIEPLRSLRIMHHAGWLASRWHDPAFPLAFPWFNTERFWGEHILALREQLAALQEPALALPV</sequence>
<dbReference type="InterPro" id="IPR011009">
    <property type="entry name" value="Kinase-like_dom_sf"/>
</dbReference>
<comment type="similarity">
    <text evidence="11">Belongs to the SrkA/RdoA protein kinase family.</text>
</comment>
<feature type="active site" evidence="11">
    <location>
        <position position="221"/>
    </location>
</feature>
<evidence type="ECO:0000256" key="1">
    <source>
        <dbReference type="ARBA" id="ARBA00022490"/>
    </source>
</evidence>
<evidence type="ECO:0000256" key="10">
    <source>
        <dbReference type="ARBA" id="ARBA00023016"/>
    </source>
</evidence>
<proteinExistence type="inferred from homology"/>
<dbReference type="Pfam" id="PF01636">
    <property type="entry name" value="APH"/>
    <property type="match status" value="1"/>
</dbReference>
<dbReference type="SUPFAM" id="SSF56112">
    <property type="entry name" value="Protein kinase-like (PK-like)"/>
    <property type="match status" value="1"/>
</dbReference>
<dbReference type="GO" id="GO:0000287">
    <property type="term" value="F:magnesium ion binding"/>
    <property type="evidence" value="ECO:0007669"/>
    <property type="project" value="UniProtKB-UniRule"/>
</dbReference>
<dbReference type="NCBIfam" id="NF008738">
    <property type="entry name" value="PRK11768.1"/>
    <property type="match status" value="1"/>
</dbReference>
<keyword evidence="4 11" id="KW-0808">Transferase</keyword>
<keyword evidence="7 11" id="KW-0418">Kinase</keyword>
<dbReference type="Proteomes" id="UP000596063">
    <property type="component" value="Chromosome"/>
</dbReference>
<dbReference type="Gene3D" id="3.30.200.70">
    <property type="match status" value="1"/>
</dbReference>
<keyword evidence="2 11" id="KW-0723">Serine/threonine-protein kinase</keyword>
<evidence type="ECO:0000256" key="2">
    <source>
        <dbReference type="ARBA" id="ARBA00022527"/>
    </source>
</evidence>
<keyword evidence="10 11" id="KW-0346">Stress response</keyword>
<evidence type="ECO:0000256" key="11">
    <source>
        <dbReference type="HAMAP-Rule" id="MF_01497"/>
    </source>
</evidence>
<dbReference type="HAMAP" id="MF_01497">
    <property type="entry name" value="SrkA_kinase"/>
    <property type="match status" value="1"/>
</dbReference>
<feature type="binding site" evidence="11">
    <location>
        <position position="221"/>
    </location>
    <ligand>
        <name>Mg(2+)</name>
        <dbReference type="ChEBI" id="CHEBI:18420"/>
    </ligand>
</feature>
<evidence type="ECO:0000313" key="14">
    <source>
        <dbReference type="Proteomes" id="UP000596063"/>
    </source>
</evidence>
<comment type="subcellular location">
    <subcellularLocation>
        <location evidence="11">Cytoplasm</location>
    </subcellularLocation>
</comment>
<keyword evidence="9 11" id="KW-0460">Magnesium</keyword>
<keyword evidence="14" id="KW-1185">Reference proteome</keyword>
<dbReference type="KEGG" id="snan:I6N98_03785"/>
<evidence type="ECO:0000259" key="12">
    <source>
        <dbReference type="Pfam" id="PF01636"/>
    </source>
</evidence>
<feature type="domain" description="Aminoglycoside phosphotransferase" evidence="12">
    <location>
        <begin position="38"/>
        <end position="259"/>
    </location>
</feature>
<dbReference type="PANTHER" id="PTHR39573:SF1">
    <property type="entry name" value="STRESS RESPONSE KINASE A"/>
    <property type="match status" value="1"/>
</dbReference>
<evidence type="ECO:0000256" key="3">
    <source>
        <dbReference type="ARBA" id="ARBA00022553"/>
    </source>
</evidence>
<keyword evidence="8 11" id="KW-0067">ATP-binding</keyword>
<gene>
    <name evidence="11" type="primary">srkA</name>
    <name evidence="13" type="ORF">I6N98_03785</name>
</gene>
<evidence type="ECO:0000256" key="8">
    <source>
        <dbReference type="ARBA" id="ARBA00022840"/>
    </source>
</evidence>
<evidence type="ECO:0000256" key="7">
    <source>
        <dbReference type="ARBA" id="ARBA00022777"/>
    </source>
</evidence>
<keyword evidence="3 11" id="KW-0597">Phosphoprotein</keyword>
<comment type="function">
    <text evidence="11">A protein kinase that phosphorylates Ser and Thr residues. Probably acts to suppress the effects of stress linked to accumulation of reactive oxygen species. Probably involved in the extracytoplasmic stress response.</text>
</comment>
<dbReference type="GO" id="GO:0005524">
    <property type="term" value="F:ATP binding"/>
    <property type="evidence" value="ECO:0007669"/>
    <property type="project" value="UniProtKB-UniRule"/>
</dbReference>
<dbReference type="InterPro" id="IPR002575">
    <property type="entry name" value="Aminoglycoside_PTrfase"/>
</dbReference>
<comment type="catalytic activity">
    <reaction evidence="11">
        <text>L-seryl-[protein] + ATP = O-phospho-L-seryl-[protein] + ADP + H(+)</text>
        <dbReference type="Rhea" id="RHEA:17989"/>
        <dbReference type="Rhea" id="RHEA-COMP:9863"/>
        <dbReference type="Rhea" id="RHEA-COMP:11604"/>
        <dbReference type="ChEBI" id="CHEBI:15378"/>
        <dbReference type="ChEBI" id="CHEBI:29999"/>
        <dbReference type="ChEBI" id="CHEBI:30616"/>
        <dbReference type="ChEBI" id="CHEBI:83421"/>
        <dbReference type="ChEBI" id="CHEBI:456216"/>
        <dbReference type="EC" id="2.7.11.1"/>
    </reaction>
</comment>
<name>A0A7T4R204_9GAMM</name>
<keyword evidence="5 11" id="KW-0479">Metal-binding</keyword>
<comment type="cofactor">
    <cofactor evidence="11">
        <name>Mg(2+)</name>
        <dbReference type="ChEBI" id="CHEBI:18420"/>
    </cofactor>
</comment>
<dbReference type="InterPro" id="IPR032882">
    <property type="entry name" value="SrkA/RdoA"/>
</dbReference>
<feature type="binding site" evidence="11">
    <location>
        <position position="209"/>
    </location>
    <ligand>
        <name>Mg(2+)</name>
        <dbReference type="ChEBI" id="CHEBI:18420"/>
    </ligand>
</feature>
<comment type="catalytic activity">
    <reaction evidence="11">
        <text>L-threonyl-[protein] + ATP = O-phospho-L-threonyl-[protein] + ADP + H(+)</text>
        <dbReference type="Rhea" id="RHEA:46608"/>
        <dbReference type="Rhea" id="RHEA-COMP:11060"/>
        <dbReference type="Rhea" id="RHEA-COMP:11605"/>
        <dbReference type="ChEBI" id="CHEBI:15378"/>
        <dbReference type="ChEBI" id="CHEBI:30013"/>
        <dbReference type="ChEBI" id="CHEBI:30616"/>
        <dbReference type="ChEBI" id="CHEBI:61977"/>
        <dbReference type="ChEBI" id="CHEBI:456216"/>
        <dbReference type="EC" id="2.7.11.1"/>
    </reaction>
</comment>